<accession>A0A9D5C4Q5</accession>
<dbReference type="OrthoDB" id="786001at2759"/>
<dbReference type="EMBL" id="JAGGNH010000007">
    <property type="protein sequence ID" value="KAJ0966575.1"/>
    <property type="molecule type" value="Genomic_DNA"/>
</dbReference>
<evidence type="ECO:0000313" key="3">
    <source>
        <dbReference type="Proteomes" id="UP001085076"/>
    </source>
</evidence>
<feature type="domain" description="Ribonuclease H1 N-terminal" evidence="1">
    <location>
        <begin position="8"/>
        <end position="53"/>
    </location>
</feature>
<proteinExistence type="predicted"/>
<dbReference type="SUPFAM" id="SSF53098">
    <property type="entry name" value="Ribonuclease H-like"/>
    <property type="match status" value="1"/>
</dbReference>
<gene>
    <name evidence="2" type="ORF">J5N97_023492</name>
</gene>
<evidence type="ECO:0000313" key="2">
    <source>
        <dbReference type="EMBL" id="KAJ0966575.1"/>
    </source>
</evidence>
<dbReference type="InterPro" id="IPR052927">
    <property type="entry name" value="DCC_oxidoreductase"/>
</dbReference>
<dbReference type="PANTHER" id="PTHR33639:SF3">
    <property type="entry name" value="RIBONUCLEASE H1 N-TERMINAL DOMAIN-CONTAINING PROTEIN"/>
    <property type="match status" value="1"/>
</dbReference>
<comment type="caution">
    <text evidence="2">The sequence shown here is derived from an EMBL/GenBank/DDBJ whole genome shotgun (WGS) entry which is preliminary data.</text>
</comment>
<evidence type="ECO:0000259" key="1">
    <source>
        <dbReference type="Pfam" id="PF01693"/>
    </source>
</evidence>
<protein>
    <recommendedName>
        <fullName evidence="1">Ribonuclease H1 N-terminal domain-containing protein</fullName>
    </recommendedName>
</protein>
<dbReference type="InterPro" id="IPR012337">
    <property type="entry name" value="RNaseH-like_sf"/>
</dbReference>
<dbReference type="InterPro" id="IPR009027">
    <property type="entry name" value="Ribosomal_bL9/RNase_H1_N"/>
</dbReference>
<reference evidence="2" key="1">
    <citation type="submission" date="2021-03" db="EMBL/GenBank/DDBJ databases">
        <authorList>
            <person name="Li Z."/>
            <person name="Yang C."/>
        </authorList>
    </citation>
    <scope>NUCLEOTIDE SEQUENCE</scope>
    <source>
        <strain evidence="2">Dzin_1.0</strain>
        <tissue evidence="2">Leaf</tissue>
    </source>
</reference>
<keyword evidence="3" id="KW-1185">Reference proteome</keyword>
<dbReference type="AlphaFoldDB" id="A0A9D5C4Q5"/>
<sequence length="177" mass="19316">MDEEAGAFYVVRKGDIFGVYRSLSDCQAQASSSVHDPSVSVYKGYFLRKETEEYLASHGLKGALYTANAADVNKDTFEKHVPCPFNQPDGHAFLADKEPQKLSSQHKSKMVMNNSQPDTRAFLANKEPQILSSQHKSKMVVNNLRSCILEFDGASKGNPGKAGAGAILRAENGSVVF</sequence>
<name>A0A9D5C4Q5_9LILI</name>
<reference evidence="2" key="2">
    <citation type="journal article" date="2022" name="Hortic Res">
        <title>The genome of Dioscorea zingiberensis sheds light on the biosynthesis, origin and evolution of the medicinally important diosgenin saponins.</title>
        <authorList>
            <person name="Li Y."/>
            <person name="Tan C."/>
            <person name="Li Z."/>
            <person name="Guo J."/>
            <person name="Li S."/>
            <person name="Chen X."/>
            <person name="Wang C."/>
            <person name="Dai X."/>
            <person name="Yang H."/>
            <person name="Song W."/>
            <person name="Hou L."/>
            <person name="Xu J."/>
            <person name="Tong Z."/>
            <person name="Xu A."/>
            <person name="Yuan X."/>
            <person name="Wang W."/>
            <person name="Yang Q."/>
            <person name="Chen L."/>
            <person name="Sun Z."/>
            <person name="Wang K."/>
            <person name="Pan B."/>
            <person name="Chen J."/>
            <person name="Bao Y."/>
            <person name="Liu F."/>
            <person name="Qi X."/>
            <person name="Gang D.R."/>
            <person name="Wen J."/>
            <person name="Li J."/>
        </authorList>
    </citation>
    <scope>NUCLEOTIDE SEQUENCE</scope>
    <source>
        <strain evidence="2">Dzin_1.0</strain>
    </source>
</reference>
<dbReference type="Pfam" id="PF01693">
    <property type="entry name" value="Cauli_VI"/>
    <property type="match status" value="1"/>
</dbReference>
<organism evidence="2 3">
    <name type="scientific">Dioscorea zingiberensis</name>
    <dbReference type="NCBI Taxonomy" id="325984"/>
    <lineage>
        <taxon>Eukaryota</taxon>
        <taxon>Viridiplantae</taxon>
        <taxon>Streptophyta</taxon>
        <taxon>Embryophyta</taxon>
        <taxon>Tracheophyta</taxon>
        <taxon>Spermatophyta</taxon>
        <taxon>Magnoliopsida</taxon>
        <taxon>Liliopsida</taxon>
        <taxon>Dioscoreales</taxon>
        <taxon>Dioscoreaceae</taxon>
        <taxon>Dioscorea</taxon>
    </lineage>
</organism>
<dbReference type="Gene3D" id="3.40.970.10">
    <property type="entry name" value="Ribonuclease H1, N-terminal domain"/>
    <property type="match status" value="1"/>
</dbReference>
<dbReference type="PANTHER" id="PTHR33639">
    <property type="entry name" value="THIOL-DISULFIDE OXIDOREDUCTASE DCC"/>
    <property type="match status" value="1"/>
</dbReference>
<dbReference type="SUPFAM" id="SSF55658">
    <property type="entry name" value="L9 N-domain-like"/>
    <property type="match status" value="1"/>
</dbReference>
<dbReference type="InterPro" id="IPR011320">
    <property type="entry name" value="RNase_H1_N"/>
</dbReference>
<dbReference type="Proteomes" id="UP001085076">
    <property type="component" value="Miscellaneous, Linkage group lg07"/>
</dbReference>
<dbReference type="InterPro" id="IPR037056">
    <property type="entry name" value="RNase_H1_N_sf"/>
</dbReference>